<dbReference type="Proteomes" id="UP000232883">
    <property type="component" value="Chromosome"/>
</dbReference>
<sequence length="450" mass="50413">MQRPYPAFHLLFSLGFSLLVTSCQKAEPDPLADLSADKIRVVQALNKVILPLQDADPTREFTELAPLDTVLAKAQVVGMGEGTHGTREFFRMKDRLFRYLVQKHGHQTIAFEASFGRSVMVNRFIHGQSTGLASAAEAAKSMYFWTWSTDEVRELLQWMKDYNTGKSADQQLSFYGFDCQYADDEFPLLTEFLTKVDPASLSKVDSLVSQYALVSKLSTTDPLRQQYAQGLAVLSNRFVANEGRWVAAGGRMEYEIARQAARVLIQQQDLGDGSTCNSGAKRDQYMAENVQWLLTRMNIGKVSLWAHNYHMANMPVASCNLPTMGAVLKKQLTTKYLIVGQLFTNGSFTAIDGSQGIGRLKSLSIRTEGVNNSFNYLLGKGQYATFALNLYQPQPDTVLTNWLNAKHPMFDAGAVFDETHPEKYYTITALTGHFDVLIHFRDTTPTQLLF</sequence>
<name>A0A2K8Z2Q0_9BACT</name>
<reference evidence="1 2" key="1">
    <citation type="submission" date="2017-11" db="EMBL/GenBank/DDBJ databases">
        <title>Taxonomic description and genome sequences of Spirosoma HA7 sp. nov., isolated from pollen microhabitat of Corylus avellana.</title>
        <authorList>
            <person name="Ambika Manirajan B."/>
            <person name="Suarez C."/>
            <person name="Ratering S."/>
            <person name="Geissler-Plaum R."/>
            <person name="Cardinale M."/>
            <person name="Sylvia S."/>
        </authorList>
    </citation>
    <scope>NUCLEOTIDE SEQUENCE [LARGE SCALE GENOMIC DNA]</scope>
    <source>
        <strain evidence="1 2">HA7</strain>
    </source>
</reference>
<evidence type="ECO:0000313" key="2">
    <source>
        <dbReference type="Proteomes" id="UP000232883"/>
    </source>
</evidence>
<gene>
    <name evidence="1" type="ORF">CWM47_21305</name>
</gene>
<organism evidence="1 2">
    <name type="scientific">Spirosoma pollinicola</name>
    <dbReference type="NCBI Taxonomy" id="2057025"/>
    <lineage>
        <taxon>Bacteria</taxon>
        <taxon>Pseudomonadati</taxon>
        <taxon>Bacteroidota</taxon>
        <taxon>Cytophagia</taxon>
        <taxon>Cytophagales</taxon>
        <taxon>Cytophagaceae</taxon>
        <taxon>Spirosoma</taxon>
    </lineage>
</organism>
<dbReference type="PANTHER" id="PTHR31299">
    <property type="entry name" value="ESTERASE, PUTATIVE (AFU_ORTHOLOGUE AFUA_1G05850)-RELATED"/>
    <property type="match status" value="1"/>
</dbReference>
<dbReference type="RefSeq" id="WP_100990213.1">
    <property type="nucleotide sequence ID" value="NZ_CP025096.1"/>
</dbReference>
<evidence type="ECO:0000313" key="1">
    <source>
        <dbReference type="EMBL" id="AUD04147.1"/>
    </source>
</evidence>
<dbReference type="Gene3D" id="1.20.1440.30">
    <property type="entry name" value="Biosynthetic Protein domain"/>
    <property type="match status" value="1"/>
</dbReference>
<dbReference type="InterPro" id="IPR052036">
    <property type="entry name" value="Hydrolase/PRTase-associated"/>
</dbReference>
<dbReference type="Gene3D" id="3.30.1870.10">
    <property type="entry name" value="EreA-like, domain 2"/>
    <property type="match status" value="1"/>
</dbReference>
<dbReference type="SUPFAM" id="SSF159501">
    <property type="entry name" value="EreA/ChaN-like"/>
    <property type="match status" value="1"/>
</dbReference>
<dbReference type="InterPro" id="IPR007815">
    <property type="entry name" value="Emycin_Estase"/>
</dbReference>
<dbReference type="KEGG" id="spir:CWM47_21305"/>
<dbReference type="AlphaFoldDB" id="A0A2K8Z2Q0"/>
<dbReference type="Gene3D" id="3.40.1660.10">
    <property type="entry name" value="EreA-like (biosynthetic domain)"/>
    <property type="match status" value="1"/>
</dbReference>
<accession>A0A2K8Z2Q0</accession>
<dbReference type="PIRSF" id="PIRSF036794">
    <property type="entry name" value="UCP_erythr_ester"/>
    <property type="match status" value="1"/>
</dbReference>
<dbReference type="EMBL" id="CP025096">
    <property type="protein sequence ID" value="AUD04147.1"/>
    <property type="molecule type" value="Genomic_DNA"/>
</dbReference>
<dbReference type="Pfam" id="PF05139">
    <property type="entry name" value="Erythro_esteras"/>
    <property type="match status" value="1"/>
</dbReference>
<dbReference type="PANTHER" id="PTHR31299:SF0">
    <property type="entry name" value="ESTERASE, PUTATIVE (AFU_ORTHOLOGUE AFUA_1G05850)-RELATED"/>
    <property type="match status" value="1"/>
</dbReference>
<protein>
    <recommendedName>
        <fullName evidence="3">Erythromycin esterase</fullName>
    </recommendedName>
</protein>
<dbReference type="GO" id="GO:0046677">
    <property type="term" value="P:response to antibiotic"/>
    <property type="evidence" value="ECO:0007669"/>
    <property type="project" value="InterPro"/>
</dbReference>
<dbReference type="CDD" id="cd14728">
    <property type="entry name" value="Ere-like"/>
    <property type="match status" value="1"/>
</dbReference>
<evidence type="ECO:0008006" key="3">
    <source>
        <dbReference type="Google" id="ProtNLM"/>
    </source>
</evidence>
<keyword evidence="2" id="KW-1185">Reference proteome</keyword>
<dbReference type="InterPro" id="IPR014622">
    <property type="entry name" value="UCP036794_erythomycin"/>
</dbReference>
<proteinExistence type="predicted"/>
<dbReference type="PROSITE" id="PS51257">
    <property type="entry name" value="PROKAR_LIPOPROTEIN"/>
    <property type="match status" value="1"/>
</dbReference>
<dbReference type="OrthoDB" id="9810066at2"/>